<feature type="compositionally biased region" description="Basic and acidic residues" evidence="1">
    <location>
        <begin position="46"/>
        <end position="60"/>
    </location>
</feature>
<feature type="compositionally biased region" description="Polar residues" evidence="1">
    <location>
        <begin position="12"/>
        <end position="40"/>
    </location>
</feature>
<organism evidence="2 3">
    <name type="scientific">Linum trigynum</name>
    <dbReference type="NCBI Taxonomy" id="586398"/>
    <lineage>
        <taxon>Eukaryota</taxon>
        <taxon>Viridiplantae</taxon>
        <taxon>Streptophyta</taxon>
        <taxon>Embryophyta</taxon>
        <taxon>Tracheophyta</taxon>
        <taxon>Spermatophyta</taxon>
        <taxon>Magnoliopsida</taxon>
        <taxon>eudicotyledons</taxon>
        <taxon>Gunneridae</taxon>
        <taxon>Pentapetalae</taxon>
        <taxon>rosids</taxon>
        <taxon>fabids</taxon>
        <taxon>Malpighiales</taxon>
        <taxon>Linaceae</taxon>
        <taxon>Linum</taxon>
    </lineage>
</organism>
<accession>A0AAV2EYT9</accession>
<evidence type="ECO:0000313" key="2">
    <source>
        <dbReference type="EMBL" id="CAL1390922.1"/>
    </source>
</evidence>
<reference evidence="2 3" key="1">
    <citation type="submission" date="2024-04" db="EMBL/GenBank/DDBJ databases">
        <authorList>
            <person name="Fracassetti M."/>
        </authorList>
    </citation>
    <scope>NUCLEOTIDE SEQUENCE [LARGE SCALE GENOMIC DNA]</scope>
</reference>
<dbReference type="EMBL" id="OZ034818">
    <property type="protein sequence ID" value="CAL1390922.1"/>
    <property type="molecule type" value="Genomic_DNA"/>
</dbReference>
<gene>
    <name evidence="2" type="ORF">LTRI10_LOCUS31676</name>
</gene>
<dbReference type="AlphaFoldDB" id="A0AAV2EYT9"/>
<keyword evidence="3" id="KW-1185">Reference proteome</keyword>
<evidence type="ECO:0000313" key="3">
    <source>
        <dbReference type="Proteomes" id="UP001497516"/>
    </source>
</evidence>
<evidence type="ECO:0000256" key="1">
    <source>
        <dbReference type="SAM" id="MobiDB-lite"/>
    </source>
</evidence>
<dbReference type="Proteomes" id="UP001497516">
    <property type="component" value="Chromosome 5"/>
</dbReference>
<protein>
    <submittedName>
        <fullName evidence="2">Uncharacterized protein</fullName>
    </submittedName>
</protein>
<sequence>MVTHRGTKGEANKSSTRPTTCKQNGKSNNLDKGTKPSKSSKLPCVKQEKQRAIIEKDRGKAAKSPPI</sequence>
<proteinExistence type="predicted"/>
<name>A0AAV2EYT9_9ROSI</name>
<feature type="region of interest" description="Disordered" evidence="1">
    <location>
        <begin position="1"/>
        <end position="67"/>
    </location>
</feature>